<evidence type="ECO:0000256" key="1">
    <source>
        <dbReference type="ARBA" id="ARBA00012417"/>
    </source>
</evidence>
<keyword evidence="3 9" id="KW-0548">Nucleotidyltransferase</keyword>
<dbReference type="InterPro" id="IPR027417">
    <property type="entry name" value="P-loop_NTPase"/>
</dbReference>
<keyword evidence="2 9" id="KW-0808">Transferase</keyword>
<protein>
    <recommendedName>
        <fullName evidence="1">DNA-directed DNA polymerase</fullName>
        <ecNumber evidence="1">2.7.7.7</ecNumber>
    </recommendedName>
</protein>
<dbReference type="Pfam" id="PF21694">
    <property type="entry name" value="DNA_pol3_delta_C"/>
    <property type="match status" value="1"/>
</dbReference>
<dbReference type="NCBIfam" id="TIGR01128">
    <property type="entry name" value="holA"/>
    <property type="match status" value="1"/>
</dbReference>
<evidence type="ECO:0000256" key="7">
    <source>
        <dbReference type="ARBA" id="ARBA00049244"/>
    </source>
</evidence>
<comment type="similarity">
    <text evidence="6">Belongs to the DNA polymerase HolA subunit family.</text>
</comment>
<evidence type="ECO:0000256" key="3">
    <source>
        <dbReference type="ARBA" id="ARBA00022695"/>
    </source>
</evidence>
<evidence type="ECO:0000313" key="10">
    <source>
        <dbReference type="Proteomes" id="UP000313948"/>
    </source>
</evidence>
<name>A0ABX5VQF6_9MICO</name>
<dbReference type="EMBL" id="CP040899">
    <property type="protein sequence ID" value="QDB80702.1"/>
    <property type="molecule type" value="Genomic_DNA"/>
</dbReference>
<evidence type="ECO:0000313" key="9">
    <source>
        <dbReference type="EMBL" id="QDB80702.1"/>
    </source>
</evidence>
<evidence type="ECO:0000259" key="8">
    <source>
        <dbReference type="Pfam" id="PF21694"/>
    </source>
</evidence>
<dbReference type="PANTHER" id="PTHR34388">
    <property type="entry name" value="DNA POLYMERASE III SUBUNIT DELTA"/>
    <property type="match status" value="1"/>
</dbReference>
<accession>A0ABX5VQF6</accession>
<evidence type="ECO:0000256" key="6">
    <source>
        <dbReference type="ARBA" id="ARBA00034754"/>
    </source>
</evidence>
<dbReference type="SUPFAM" id="SSF48019">
    <property type="entry name" value="post-AAA+ oligomerization domain-like"/>
    <property type="match status" value="1"/>
</dbReference>
<keyword evidence="5" id="KW-0239">DNA-directed DNA polymerase</keyword>
<dbReference type="Gene3D" id="1.20.272.10">
    <property type="match status" value="1"/>
</dbReference>
<gene>
    <name evidence="9" type="primary">holA</name>
    <name evidence="9" type="ORF">FE251_05495</name>
</gene>
<keyword evidence="10" id="KW-1185">Reference proteome</keyword>
<dbReference type="InterPro" id="IPR048466">
    <property type="entry name" value="DNA_pol3_delta-like_C"/>
</dbReference>
<proteinExistence type="inferred from homology"/>
<evidence type="ECO:0000256" key="4">
    <source>
        <dbReference type="ARBA" id="ARBA00022705"/>
    </source>
</evidence>
<reference evidence="9 10" key="1">
    <citation type="submission" date="2019-05" db="EMBL/GenBank/DDBJ databases">
        <title>Georgenia *** sp. nov., and Georgenia *** sp. nov., isolated from the intestinal contents of plateau pika (Ochotona curzoniae) in the Qinghai-Tibet plateau of China.</title>
        <authorList>
            <person name="Tian Z."/>
        </authorList>
    </citation>
    <scope>NUCLEOTIDE SEQUENCE [LARGE SCALE GENOMIC DNA]</scope>
    <source>
        <strain evidence="9 10">Z294</strain>
    </source>
</reference>
<dbReference type="Proteomes" id="UP000313948">
    <property type="component" value="Chromosome"/>
</dbReference>
<organism evidence="9 10">
    <name type="scientific">Georgenia wutianyii</name>
    <dbReference type="NCBI Taxonomy" id="2585135"/>
    <lineage>
        <taxon>Bacteria</taxon>
        <taxon>Bacillati</taxon>
        <taxon>Actinomycetota</taxon>
        <taxon>Actinomycetes</taxon>
        <taxon>Micrococcales</taxon>
        <taxon>Bogoriellaceae</taxon>
        <taxon>Georgenia</taxon>
    </lineage>
</organism>
<feature type="domain" description="DNA polymerase III delta subunit-like C-terminal" evidence="8">
    <location>
        <begin position="200"/>
        <end position="312"/>
    </location>
</feature>
<keyword evidence="4" id="KW-0235">DNA replication</keyword>
<dbReference type="GO" id="GO:0003887">
    <property type="term" value="F:DNA-directed DNA polymerase activity"/>
    <property type="evidence" value="ECO:0007669"/>
    <property type="project" value="UniProtKB-EC"/>
</dbReference>
<dbReference type="Gene3D" id="3.40.50.300">
    <property type="entry name" value="P-loop containing nucleotide triphosphate hydrolases"/>
    <property type="match status" value="1"/>
</dbReference>
<dbReference type="InterPro" id="IPR008921">
    <property type="entry name" value="DNA_pol3_clamp-load_cplx_C"/>
</dbReference>
<dbReference type="PANTHER" id="PTHR34388:SF1">
    <property type="entry name" value="DNA POLYMERASE III SUBUNIT DELTA"/>
    <property type="match status" value="1"/>
</dbReference>
<comment type="catalytic activity">
    <reaction evidence="7">
        <text>DNA(n) + a 2'-deoxyribonucleoside 5'-triphosphate = DNA(n+1) + diphosphate</text>
        <dbReference type="Rhea" id="RHEA:22508"/>
        <dbReference type="Rhea" id="RHEA-COMP:17339"/>
        <dbReference type="Rhea" id="RHEA-COMP:17340"/>
        <dbReference type="ChEBI" id="CHEBI:33019"/>
        <dbReference type="ChEBI" id="CHEBI:61560"/>
        <dbReference type="ChEBI" id="CHEBI:173112"/>
        <dbReference type="EC" id="2.7.7.7"/>
    </reaction>
</comment>
<dbReference type="InterPro" id="IPR005790">
    <property type="entry name" value="DNA_polIII_delta"/>
</dbReference>
<dbReference type="EC" id="2.7.7.7" evidence="1"/>
<sequence length="320" mass="33565">MSWEEAPLAPVVLVRGGEGLLSDRAVARIVAQAQEADPGTEISRLDAAGYESGRLEMLASPSLFGEARCIVVSGVESCTEALVEDTITYLRAPAEDVWLVLQHGGGVRGKRLLDAVTKAGHPVVVCEPLKRDADKTAFVAAEFRRAQRQVDQQAVQALVQAVGSDLRELAAACAQLVADTTGRVTAEVVERYHGGRVEATGFKVADAAISGNAGLAITLLRHAVETGANPVVLVAALAVKLRTMAKVEAMSGRGGAGGLGLAPWQVDQARRELAGWTPEGLARAITAVAAADAEVKGLSRDPVFAVERAVLRIVTSRGRR</sequence>
<evidence type="ECO:0000256" key="5">
    <source>
        <dbReference type="ARBA" id="ARBA00022932"/>
    </source>
</evidence>
<evidence type="ECO:0000256" key="2">
    <source>
        <dbReference type="ARBA" id="ARBA00022679"/>
    </source>
</evidence>